<dbReference type="SUPFAM" id="SSF55083">
    <property type="entry name" value="6-hydroxymethyl-7,8-dihydropterin pyrophosphokinase, HPPK"/>
    <property type="match status" value="1"/>
</dbReference>
<dbReference type="RefSeq" id="WP_249699098.1">
    <property type="nucleotide sequence ID" value="NZ_JAMFLX010000009.1"/>
</dbReference>
<keyword evidence="6" id="KW-0067">ATP-binding</keyword>
<dbReference type="Pfam" id="PF01288">
    <property type="entry name" value="HPPK"/>
    <property type="match status" value="1"/>
</dbReference>
<evidence type="ECO:0000313" key="9">
    <source>
        <dbReference type="EMBL" id="MCL6269969.1"/>
    </source>
</evidence>
<evidence type="ECO:0000256" key="6">
    <source>
        <dbReference type="ARBA" id="ARBA00022840"/>
    </source>
</evidence>
<dbReference type="EC" id="2.7.6.3" evidence="2"/>
<proteinExistence type="predicted"/>
<evidence type="ECO:0000256" key="4">
    <source>
        <dbReference type="ARBA" id="ARBA00022741"/>
    </source>
</evidence>
<sequence>MKYRYVIGLGSNYEAEKKFPAMIGALLESFEEIWLSPVCKTTSTVGYGPDYFNAVASLTSALSPREFRKECKRIEYELGRVRPSVYCAADIDILACWDQPEPTYAQLFVEESYYQPQADSVLDQLGLCSKQVSDIPEGVQMALPDGRLIGLDTVHLQAA</sequence>
<keyword evidence="5" id="KW-0418">Kinase</keyword>
<evidence type="ECO:0000256" key="7">
    <source>
        <dbReference type="ARBA" id="ARBA00022909"/>
    </source>
</evidence>
<evidence type="ECO:0000256" key="1">
    <source>
        <dbReference type="ARBA" id="ARBA00005051"/>
    </source>
</evidence>
<organism evidence="9 10">
    <name type="scientific">Parendozoicomonas callyspongiae</name>
    <dbReference type="NCBI Taxonomy" id="2942213"/>
    <lineage>
        <taxon>Bacteria</taxon>
        <taxon>Pseudomonadati</taxon>
        <taxon>Pseudomonadota</taxon>
        <taxon>Gammaproteobacteria</taxon>
        <taxon>Oceanospirillales</taxon>
        <taxon>Endozoicomonadaceae</taxon>
        <taxon>Parendozoicomonas</taxon>
    </lineage>
</organism>
<keyword evidence="4" id="KW-0547">Nucleotide-binding</keyword>
<comment type="caution">
    <text evidence="9">The sequence shown here is derived from an EMBL/GenBank/DDBJ whole genome shotgun (WGS) entry which is preliminary data.</text>
</comment>
<reference evidence="9 10" key="1">
    <citation type="submission" date="2022-05" db="EMBL/GenBank/DDBJ databases">
        <authorList>
            <person name="Park J.-S."/>
        </authorList>
    </citation>
    <scope>NUCLEOTIDE SEQUENCE [LARGE SCALE GENOMIC DNA]</scope>
    <source>
        <strain evidence="9 10">2012CJ34-2</strain>
    </source>
</reference>
<evidence type="ECO:0000256" key="2">
    <source>
        <dbReference type="ARBA" id="ARBA00013253"/>
    </source>
</evidence>
<keyword evidence="3" id="KW-0808">Transferase</keyword>
<dbReference type="InterPro" id="IPR000550">
    <property type="entry name" value="Hppk"/>
</dbReference>
<protein>
    <recommendedName>
        <fullName evidence="2">2-amino-4-hydroxy-6-hydroxymethyldihydropteridine diphosphokinase</fullName>
        <ecNumber evidence="2">2.7.6.3</ecNumber>
    </recommendedName>
</protein>
<evidence type="ECO:0000259" key="8">
    <source>
        <dbReference type="Pfam" id="PF01288"/>
    </source>
</evidence>
<evidence type="ECO:0000256" key="3">
    <source>
        <dbReference type="ARBA" id="ARBA00022679"/>
    </source>
</evidence>
<accession>A0ABT0PF11</accession>
<dbReference type="InterPro" id="IPR035907">
    <property type="entry name" value="Hppk_sf"/>
</dbReference>
<dbReference type="EMBL" id="JAMFLX010000009">
    <property type="protein sequence ID" value="MCL6269969.1"/>
    <property type="molecule type" value="Genomic_DNA"/>
</dbReference>
<gene>
    <name evidence="9" type="ORF">M3P05_08460</name>
</gene>
<dbReference type="Gene3D" id="3.30.70.560">
    <property type="entry name" value="7,8-Dihydro-6-hydroxymethylpterin-pyrophosphokinase HPPK"/>
    <property type="match status" value="1"/>
</dbReference>
<evidence type="ECO:0000313" key="10">
    <source>
        <dbReference type="Proteomes" id="UP001203338"/>
    </source>
</evidence>
<comment type="pathway">
    <text evidence="1">Cofactor biosynthesis; tetrahydrofolate biosynthesis; 2-amino-4-hydroxy-6-hydroxymethyl-7,8-dihydropteridine diphosphate from 7,8-dihydroneopterin triphosphate: step 4/4.</text>
</comment>
<keyword evidence="7" id="KW-0289">Folate biosynthesis</keyword>
<evidence type="ECO:0000256" key="5">
    <source>
        <dbReference type="ARBA" id="ARBA00022777"/>
    </source>
</evidence>
<feature type="domain" description="7,8-dihydro-6-hydroxymethylpterin-pyrophosphokinase" evidence="8">
    <location>
        <begin position="6"/>
        <end position="96"/>
    </location>
</feature>
<dbReference type="Proteomes" id="UP001203338">
    <property type="component" value="Unassembled WGS sequence"/>
</dbReference>
<name>A0ABT0PF11_9GAMM</name>
<keyword evidence="10" id="KW-1185">Reference proteome</keyword>